<comment type="caution">
    <text evidence="2">The sequence shown here is derived from an EMBL/GenBank/DDBJ whole genome shotgun (WGS) entry which is preliminary data.</text>
</comment>
<organism evidence="2 3">
    <name type="scientific">Lacinutrix iliipiscaria</name>
    <dbReference type="NCBI Taxonomy" id="1230532"/>
    <lineage>
        <taxon>Bacteria</taxon>
        <taxon>Pseudomonadati</taxon>
        <taxon>Bacteroidota</taxon>
        <taxon>Flavobacteriia</taxon>
        <taxon>Flavobacteriales</taxon>
        <taxon>Flavobacteriaceae</taxon>
        <taxon>Lacinutrix</taxon>
    </lineage>
</organism>
<evidence type="ECO:0000313" key="3">
    <source>
        <dbReference type="Proteomes" id="UP001597533"/>
    </source>
</evidence>
<dbReference type="RefSeq" id="WP_183486349.1">
    <property type="nucleotide sequence ID" value="NZ_JBHUOV010000001.1"/>
</dbReference>
<feature type="signal peptide" evidence="1">
    <location>
        <begin position="1"/>
        <end position="28"/>
    </location>
</feature>
<reference evidence="3" key="1">
    <citation type="journal article" date="2019" name="Int. J. Syst. Evol. Microbiol.">
        <title>The Global Catalogue of Microorganisms (GCM) 10K type strain sequencing project: providing services to taxonomists for standard genome sequencing and annotation.</title>
        <authorList>
            <consortium name="The Broad Institute Genomics Platform"/>
            <consortium name="The Broad Institute Genome Sequencing Center for Infectious Disease"/>
            <person name="Wu L."/>
            <person name="Ma J."/>
        </authorList>
    </citation>
    <scope>NUCLEOTIDE SEQUENCE [LARGE SCALE GENOMIC DNA]</scope>
    <source>
        <strain evidence="3">KCTC 32141</strain>
    </source>
</reference>
<feature type="chain" id="PRO_5046441021" description="Lipoprotein" evidence="1">
    <location>
        <begin position="29"/>
        <end position="279"/>
    </location>
</feature>
<evidence type="ECO:0000256" key="1">
    <source>
        <dbReference type="SAM" id="SignalP"/>
    </source>
</evidence>
<keyword evidence="1" id="KW-0732">Signal</keyword>
<sequence length="279" mass="31091">MKTFNLTTKVVLVLVVLGLTFTGCTSDASDDPEIQEQDYSEVVMASEMDRVSASLEDFLIEVYEDQEDSETRVGYSRTAFPGCTTITVVAELGYRQLTVDFGEGCVIRGHLYQGKIIITYDRDIDEQQVSIGYVLEDFYFDAKQVIGSNSILRELSNDDGNPQFTHTLDLTVVWPSGVQASREGLKVREWVEGFGSGVFSDNVFEVTGYWVANFVSGHTHSYEIDIPLRREVVCYYFVSGSVNVERTAFGGVFDYGEGDCDNQATFTFNSGDVVNITLN</sequence>
<gene>
    <name evidence="2" type="ORF">ACFS5M_04835</name>
</gene>
<evidence type="ECO:0000313" key="2">
    <source>
        <dbReference type="EMBL" id="MFD2822982.1"/>
    </source>
</evidence>
<dbReference type="PROSITE" id="PS51257">
    <property type="entry name" value="PROKAR_LIPOPROTEIN"/>
    <property type="match status" value="1"/>
</dbReference>
<accession>A0ABW5WMA9</accession>
<evidence type="ECO:0008006" key="4">
    <source>
        <dbReference type="Google" id="ProtNLM"/>
    </source>
</evidence>
<dbReference type="Proteomes" id="UP001597533">
    <property type="component" value="Unassembled WGS sequence"/>
</dbReference>
<keyword evidence="3" id="KW-1185">Reference proteome</keyword>
<dbReference type="EMBL" id="JBHUOV010000001">
    <property type="protein sequence ID" value="MFD2822982.1"/>
    <property type="molecule type" value="Genomic_DNA"/>
</dbReference>
<protein>
    <recommendedName>
        <fullName evidence="4">Lipoprotein</fullName>
    </recommendedName>
</protein>
<proteinExistence type="predicted"/>
<name>A0ABW5WMA9_9FLAO</name>